<organism evidence="8 9">
    <name type="scientific">Nocardioides taihuensis</name>
    <dbReference type="NCBI Taxonomy" id="1835606"/>
    <lineage>
        <taxon>Bacteria</taxon>
        <taxon>Bacillati</taxon>
        <taxon>Actinomycetota</taxon>
        <taxon>Actinomycetes</taxon>
        <taxon>Propionibacteriales</taxon>
        <taxon>Nocardioidaceae</taxon>
        <taxon>Nocardioides</taxon>
    </lineage>
</organism>
<keyword evidence="5 6" id="KW-0472">Membrane</keyword>
<dbReference type="EMBL" id="JBHSKD010000009">
    <property type="protein sequence ID" value="MFC5177031.1"/>
    <property type="molecule type" value="Genomic_DNA"/>
</dbReference>
<dbReference type="SUPFAM" id="SSF103473">
    <property type="entry name" value="MFS general substrate transporter"/>
    <property type="match status" value="1"/>
</dbReference>
<evidence type="ECO:0000259" key="7">
    <source>
        <dbReference type="PROSITE" id="PS50850"/>
    </source>
</evidence>
<feature type="transmembrane region" description="Helical" evidence="6">
    <location>
        <begin position="21"/>
        <end position="42"/>
    </location>
</feature>
<feature type="transmembrane region" description="Helical" evidence="6">
    <location>
        <begin position="137"/>
        <end position="156"/>
    </location>
</feature>
<dbReference type="PROSITE" id="PS50850">
    <property type="entry name" value="MFS"/>
    <property type="match status" value="1"/>
</dbReference>
<comment type="caution">
    <text evidence="8">The sequence shown here is derived from an EMBL/GenBank/DDBJ whole genome shotgun (WGS) entry which is preliminary data.</text>
</comment>
<keyword evidence="2" id="KW-0813">Transport</keyword>
<evidence type="ECO:0000256" key="6">
    <source>
        <dbReference type="SAM" id="Phobius"/>
    </source>
</evidence>
<comment type="subcellular location">
    <subcellularLocation>
        <location evidence="1">Cell membrane</location>
        <topology evidence="1">Multi-pass membrane protein</topology>
    </subcellularLocation>
</comment>
<dbReference type="Proteomes" id="UP001596087">
    <property type="component" value="Unassembled WGS sequence"/>
</dbReference>
<dbReference type="Pfam" id="PF11700">
    <property type="entry name" value="ATG22"/>
    <property type="match status" value="1"/>
</dbReference>
<keyword evidence="4 6" id="KW-1133">Transmembrane helix</keyword>
<evidence type="ECO:0000256" key="4">
    <source>
        <dbReference type="ARBA" id="ARBA00022989"/>
    </source>
</evidence>
<evidence type="ECO:0000256" key="3">
    <source>
        <dbReference type="ARBA" id="ARBA00022692"/>
    </source>
</evidence>
<dbReference type="PANTHER" id="PTHR23519:SF1">
    <property type="entry name" value="AUTOPHAGY-RELATED PROTEIN 22"/>
    <property type="match status" value="1"/>
</dbReference>
<dbReference type="PANTHER" id="PTHR23519">
    <property type="entry name" value="AUTOPHAGY-RELATED PROTEIN 22"/>
    <property type="match status" value="1"/>
</dbReference>
<dbReference type="RefSeq" id="WP_378589745.1">
    <property type="nucleotide sequence ID" value="NZ_JBHSKD010000009.1"/>
</dbReference>
<evidence type="ECO:0000256" key="2">
    <source>
        <dbReference type="ARBA" id="ARBA00022448"/>
    </source>
</evidence>
<feature type="domain" description="Major facilitator superfamily (MFS) profile" evidence="7">
    <location>
        <begin position="263"/>
        <end position="457"/>
    </location>
</feature>
<reference evidence="9" key="1">
    <citation type="journal article" date="2019" name="Int. J. Syst. Evol. Microbiol.">
        <title>The Global Catalogue of Microorganisms (GCM) 10K type strain sequencing project: providing services to taxonomists for standard genome sequencing and annotation.</title>
        <authorList>
            <consortium name="The Broad Institute Genomics Platform"/>
            <consortium name="The Broad Institute Genome Sequencing Center for Infectious Disease"/>
            <person name="Wu L."/>
            <person name="Ma J."/>
        </authorList>
    </citation>
    <scope>NUCLEOTIDE SEQUENCE [LARGE SCALE GENOMIC DNA]</scope>
    <source>
        <strain evidence="9">DFY41</strain>
    </source>
</reference>
<gene>
    <name evidence="8" type="ORF">ACFPGP_10135</name>
</gene>
<keyword evidence="9" id="KW-1185">Reference proteome</keyword>
<feature type="transmembrane region" description="Helical" evidence="6">
    <location>
        <begin position="177"/>
        <end position="198"/>
    </location>
</feature>
<feature type="transmembrane region" description="Helical" evidence="6">
    <location>
        <begin position="300"/>
        <end position="319"/>
    </location>
</feature>
<protein>
    <submittedName>
        <fullName evidence="8">MFS transporter</fullName>
    </submittedName>
</protein>
<feature type="transmembrane region" description="Helical" evidence="6">
    <location>
        <begin position="390"/>
        <end position="412"/>
    </location>
</feature>
<dbReference type="InterPro" id="IPR024671">
    <property type="entry name" value="Atg22-like"/>
</dbReference>
<dbReference type="InterPro" id="IPR036259">
    <property type="entry name" value="MFS_trans_sf"/>
</dbReference>
<accession>A0ABW0BIC0</accession>
<feature type="transmembrane region" description="Helical" evidence="6">
    <location>
        <begin position="80"/>
        <end position="103"/>
    </location>
</feature>
<feature type="transmembrane region" description="Helical" evidence="6">
    <location>
        <begin position="265"/>
        <end position="288"/>
    </location>
</feature>
<feature type="transmembrane region" description="Helical" evidence="6">
    <location>
        <begin position="418"/>
        <end position="438"/>
    </location>
</feature>
<proteinExistence type="predicted"/>
<dbReference type="InterPro" id="IPR020846">
    <property type="entry name" value="MFS_dom"/>
</dbReference>
<sequence length="457" mass="49112">MTRTGGIAELTPLNRAREQRAWYWYDWANSAYVTTTAAVLFAPYLTSVAERSACGKPTDDGFTCSVDLSILGVQVSAGSLVFYLVTLSTIISALVLPVVGAIADRSARKTTLMAGFAWAGSLLAMSMFLVAGSDWQLGALLLVGATLCLGASLVVYDAILCEIAEPDERDRVSSRGWAMGYLGGGLLLAANFGLLTVMDDHTELAVRICLLSAGIWWAAFTIIPFRGVRNRPPANVVPEQGGLLKQSFGQLWTTLGDLQHYPVTLTFLVAYLFYNDGIQTVIYAASIFGEKQLGFEKATVLSAFLVVQFVGIGGALLFGRIAQRRGTRGTILVGLVIWVGVVVAAYFAPDGNFPLFLLLAAAIGLVLGGTQALSRSFYSQLIPRGREAEYFSLYQAAERGTSWVGTLVFGLVHQWTDSYRPALLALVVLFLLGLVLLARVDTRRGIEEAGNAVPAVV</sequence>
<evidence type="ECO:0000313" key="9">
    <source>
        <dbReference type="Proteomes" id="UP001596087"/>
    </source>
</evidence>
<feature type="transmembrane region" description="Helical" evidence="6">
    <location>
        <begin position="355"/>
        <end position="378"/>
    </location>
</feature>
<keyword evidence="3 6" id="KW-0812">Transmembrane</keyword>
<feature type="transmembrane region" description="Helical" evidence="6">
    <location>
        <begin position="204"/>
        <end position="225"/>
    </location>
</feature>
<dbReference type="InterPro" id="IPR050495">
    <property type="entry name" value="ATG22/LtaA_families"/>
</dbReference>
<name>A0ABW0BIC0_9ACTN</name>
<feature type="transmembrane region" description="Helical" evidence="6">
    <location>
        <begin position="110"/>
        <end position="131"/>
    </location>
</feature>
<feature type="transmembrane region" description="Helical" evidence="6">
    <location>
        <begin position="331"/>
        <end position="349"/>
    </location>
</feature>
<evidence type="ECO:0000313" key="8">
    <source>
        <dbReference type="EMBL" id="MFC5177031.1"/>
    </source>
</evidence>
<evidence type="ECO:0000256" key="1">
    <source>
        <dbReference type="ARBA" id="ARBA00004651"/>
    </source>
</evidence>
<dbReference type="Gene3D" id="1.20.1250.20">
    <property type="entry name" value="MFS general substrate transporter like domains"/>
    <property type="match status" value="1"/>
</dbReference>
<evidence type="ECO:0000256" key="5">
    <source>
        <dbReference type="ARBA" id="ARBA00023136"/>
    </source>
</evidence>